<dbReference type="GO" id="GO:0008233">
    <property type="term" value="F:peptidase activity"/>
    <property type="evidence" value="ECO:0007669"/>
    <property type="project" value="InterPro"/>
</dbReference>
<evidence type="ECO:0000256" key="4">
    <source>
        <dbReference type="SAM" id="SignalP"/>
    </source>
</evidence>
<dbReference type="Pfam" id="PF00561">
    <property type="entry name" value="Abhydrolase_1"/>
    <property type="match status" value="1"/>
</dbReference>
<dbReference type="Proteomes" id="UP000588068">
    <property type="component" value="Unassembled WGS sequence"/>
</dbReference>
<evidence type="ECO:0000313" key="7">
    <source>
        <dbReference type="Proteomes" id="UP000588068"/>
    </source>
</evidence>
<keyword evidence="2 4" id="KW-0732">Signal</keyword>
<feature type="chain" id="PRO_5032733677" evidence="4">
    <location>
        <begin position="24"/>
        <end position="466"/>
    </location>
</feature>
<dbReference type="InterPro" id="IPR002410">
    <property type="entry name" value="Peptidase_S33"/>
</dbReference>
<accession>A0A841HSN4</accession>
<dbReference type="GO" id="GO:0006508">
    <property type="term" value="P:proteolysis"/>
    <property type="evidence" value="ECO:0007669"/>
    <property type="project" value="InterPro"/>
</dbReference>
<evidence type="ECO:0000313" key="6">
    <source>
        <dbReference type="EMBL" id="MBB6096401.1"/>
    </source>
</evidence>
<evidence type="ECO:0000259" key="5">
    <source>
        <dbReference type="Pfam" id="PF00561"/>
    </source>
</evidence>
<feature type="signal peptide" evidence="4">
    <location>
        <begin position="1"/>
        <end position="23"/>
    </location>
</feature>
<dbReference type="PANTHER" id="PTHR43248">
    <property type="entry name" value="2-SUCCINYL-6-HYDROXY-2,4-CYCLOHEXADIENE-1-CARBOXYLATE SYNTHASE"/>
    <property type="match status" value="1"/>
</dbReference>
<protein>
    <submittedName>
        <fullName evidence="6">Pimeloyl-ACP methyl ester carboxylesterase</fullName>
    </submittedName>
</protein>
<dbReference type="InterPro" id="IPR029058">
    <property type="entry name" value="AB_hydrolase_fold"/>
</dbReference>
<sequence>MNRARLLLIASLMATSLASAVHASNARFTTANCPREISLERVRCGTVRVPENYDRPKDRQIDLHVLVLDPLDGSTTKTAQYDLEGGPGGSSATFVDFYARDGASYRAHRTIVLADMRGTGKSHGLYCPRIDAEQNASPYAPMYPPALVSECRQQLEETADLASYSTRNAARDIDEVRRALGYEQLDLFGISYGTMLAMRYIKDFPKSVRSAVLLGTVPADRTPPRFHALVADSALGQLFGDCRRDDACSVAFKTPDADLEQALERLNAPDAPVSSEVFMEKLRTLMYSPGGARRVPFVVNRAAQGDLQPFLEATRPTQGPHFAEGLYLSMTCAETFAAIDTSAAITASAPTRFGAYRLRRQQEACREWAPARKDPDAFTTPSFDGPVLMISGRLDPVSPPDWAESMTKIYRNSRHFVIHEGAHIVDGLSNLDTCFDPLVLAFLEQPTANIDASCLRNMKAPVWRVP</sequence>
<dbReference type="PRINTS" id="PR00793">
    <property type="entry name" value="PROAMNOPTASE"/>
</dbReference>
<organism evidence="6 7">
    <name type="scientific">Povalibacter uvarum</name>
    <dbReference type="NCBI Taxonomy" id="732238"/>
    <lineage>
        <taxon>Bacteria</taxon>
        <taxon>Pseudomonadati</taxon>
        <taxon>Pseudomonadota</taxon>
        <taxon>Gammaproteobacteria</taxon>
        <taxon>Steroidobacterales</taxon>
        <taxon>Steroidobacteraceae</taxon>
        <taxon>Povalibacter</taxon>
    </lineage>
</organism>
<proteinExistence type="inferred from homology"/>
<dbReference type="InterPro" id="IPR000073">
    <property type="entry name" value="AB_hydrolase_1"/>
</dbReference>
<evidence type="ECO:0000256" key="2">
    <source>
        <dbReference type="ARBA" id="ARBA00022729"/>
    </source>
</evidence>
<dbReference type="InterPro" id="IPR051601">
    <property type="entry name" value="Serine_prot/Carboxylest_S33"/>
</dbReference>
<dbReference type="SUPFAM" id="SSF53474">
    <property type="entry name" value="alpha/beta-Hydrolases"/>
    <property type="match status" value="1"/>
</dbReference>
<comment type="caution">
    <text evidence="6">The sequence shown here is derived from an EMBL/GenBank/DDBJ whole genome shotgun (WGS) entry which is preliminary data.</text>
</comment>
<dbReference type="PANTHER" id="PTHR43248:SF29">
    <property type="entry name" value="TRIPEPTIDYL AMINOPEPTIDASE"/>
    <property type="match status" value="1"/>
</dbReference>
<keyword evidence="3" id="KW-0378">Hydrolase</keyword>
<dbReference type="Gene3D" id="3.40.50.1820">
    <property type="entry name" value="alpha/beta hydrolase"/>
    <property type="match status" value="1"/>
</dbReference>
<gene>
    <name evidence="6" type="ORF">HNQ60_005323</name>
</gene>
<evidence type="ECO:0000256" key="3">
    <source>
        <dbReference type="ARBA" id="ARBA00022801"/>
    </source>
</evidence>
<keyword evidence="7" id="KW-1185">Reference proteome</keyword>
<dbReference type="AlphaFoldDB" id="A0A841HSN4"/>
<comment type="similarity">
    <text evidence="1">Belongs to the peptidase S33 family.</text>
</comment>
<name>A0A841HSN4_9GAMM</name>
<dbReference type="EMBL" id="JACHHZ010000007">
    <property type="protein sequence ID" value="MBB6096401.1"/>
    <property type="molecule type" value="Genomic_DNA"/>
</dbReference>
<dbReference type="RefSeq" id="WP_184335783.1">
    <property type="nucleotide sequence ID" value="NZ_JACHHZ010000007.1"/>
</dbReference>
<feature type="domain" description="AB hydrolase-1" evidence="5">
    <location>
        <begin position="104"/>
        <end position="424"/>
    </location>
</feature>
<evidence type="ECO:0000256" key="1">
    <source>
        <dbReference type="ARBA" id="ARBA00010088"/>
    </source>
</evidence>
<reference evidence="6 7" key="1">
    <citation type="submission" date="2020-08" db="EMBL/GenBank/DDBJ databases">
        <title>Genomic Encyclopedia of Type Strains, Phase IV (KMG-IV): sequencing the most valuable type-strain genomes for metagenomic binning, comparative biology and taxonomic classification.</title>
        <authorList>
            <person name="Goeker M."/>
        </authorList>
    </citation>
    <scope>NUCLEOTIDE SEQUENCE [LARGE SCALE GENOMIC DNA]</scope>
    <source>
        <strain evidence="6 7">DSM 26723</strain>
    </source>
</reference>